<dbReference type="RefSeq" id="WP_217776666.1">
    <property type="nucleotide sequence ID" value="NZ_JAHRWL010000001.1"/>
</dbReference>
<organism evidence="2 3">
    <name type="scientific">Thalassococcus arenae</name>
    <dbReference type="NCBI Taxonomy" id="2851652"/>
    <lineage>
        <taxon>Bacteria</taxon>
        <taxon>Pseudomonadati</taxon>
        <taxon>Pseudomonadota</taxon>
        <taxon>Alphaproteobacteria</taxon>
        <taxon>Rhodobacterales</taxon>
        <taxon>Roseobacteraceae</taxon>
        <taxon>Thalassococcus</taxon>
    </lineage>
</organism>
<name>A0ABS6N482_9RHOB</name>
<dbReference type="Proteomes" id="UP001166293">
    <property type="component" value="Unassembled WGS sequence"/>
</dbReference>
<evidence type="ECO:0000259" key="1">
    <source>
        <dbReference type="Pfam" id="PF03061"/>
    </source>
</evidence>
<comment type="caution">
    <text evidence="2">The sequence shown here is derived from an EMBL/GenBank/DDBJ whole genome shotgun (WGS) entry which is preliminary data.</text>
</comment>
<dbReference type="InterPro" id="IPR006683">
    <property type="entry name" value="Thioestr_dom"/>
</dbReference>
<accession>A0ABS6N482</accession>
<dbReference type="InterPro" id="IPR003736">
    <property type="entry name" value="PAAI_dom"/>
</dbReference>
<proteinExistence type="predicted"/>
<evidence type="ECO:0000313" key="3">
    <source>
        <dbReference type="Proteomes" id="UP001166293"/>
    </source>
</evidence>
<dbReference type="Pfam" id="PF03061">
    <property type="entry name" value="4HBT"/>
    <property type="match status" value="1"/>
</dbReference>
<protein>
    <submittedName>
        <fullName evidence="2">PaaI family thioesterase</fullName>
    </submittedName>
</protein>
<feature type="domain" description="Thioesterase" evidence="1">
    <location>
        <begin position="46"/>
        <end position="121"/>
    </location>
</feature>
<evidence type="ECO:0000313" key="2">
    <source>
        <dbReference type="EMBL" id="MBV2358816.1"/>
    </source>
</evidence>
<dbReference type="EMBL" id="JAHRWL010000001">
    <property type="protein sequence ID" value="MBV2358816.1"/>
    <property type="molecule type" value="Genomic_DNA"/>
</dbReference>
<dbReference type="NCBIfam" id="TIGR00369">
    <property type="entry name" value="unchar_dom_1"/>
    <property type="match status" value="1"/>
</dbReference>
<sequence>MFDADRIRQSFARQAFMTTFEARLDEIAQGAVTISAPILPIAAQQQGYAHAGLTFALGDSAAGYSALSLLPADQEVVTSEMKINLLAPATGDRLVARGRVVKPGRRLIVVLSEVFCGDRQVALLTGTMVPVPA</sequence>
<gene>
    <name evidence="2" type="ORF">KUH32_03440</name>
</gene>
<keyword evidence="3" id="KW-1185">Reference proteome</keyword>
<dbReference type="CDD" id="cd03443">
    <property type="entry name" value="PaaI_thioesterase"/>
    <property type="match status" value="1"/>
</dbReference>
<reference evidence="2" key="1">
    <citation type="submission" date="2021-06" db="EMBL/GenBank/DDBJ databases">
        <title>Thalassococcus sp. CAU 1522 isolated from sea sand, Republic of Korea.</title>
        <authorList>
            <person name="Kim W."/>
        </authorList>
    </citation>
    <scope>NUCLEOTIDE SEQUENCE</scope>
    <source>
        <strain evidence="2">CAU 1522</strain>
    </source>
</reference>